<name>A0A914VEP6_9BILA</name>
<proteinExistence type="predicted"/>
<keyword evidence="2" id="KW-0812">Transmembrane</keyword>
<evidence type="ECO:0000256" key="1">
    <source>
        <dbReference type="SAM" id="MobiDB-lite"/>
    </source>
</evidence>
<keyword evidence="2" id="KW-1133">Transmembrane helix</keyword>
<feature type="region of interest" description="Disordered" evidence="1">
    <location>
        <begin position="165"/>
        <end position="186"/>
    </location>
</feature>
<dbReference type="WBParaSite" id="PSAMB.scaffold18620size910.g37632.t1">
    <property type="protein sequence ID" value="PSAMB.scaffold18620size910.g37632.t1"/>
    <property type="gene ID" value="PSAMB.scaffold18620size910.g37632"/>
</dbReference>
<dbReference type="AlphaFoldDB" id="A0A914VEP6"/>
<sequence>FVFRDIYNQDNDDPTSFTCQAPKYGRCRSCLNMVIKGGIRAAKDVSAIYDNCDVFFTRLREQLIGQERASNLSNRSFILITDIISTCITQSSKQTITNGTDDFTIFIINTNGSNLNKTIVMDNYGYFYQRQGMFSLIYVNESSEIGHYSRFLNWCPTVVQPVKMTDKPDINSNESEEADEEEEKKDHTLEAVFGSVIALGLLGIVCFLMFKFLRRSRKVRRMETVR</sequence>
<protein>
    <submittedName>
        <fullName evidence="4">Receptor ligand binding region domain-containing protein</fullName>
    </submittedName>
</protein>
<keyword evidence="3" id="KW-1185">Reference proteome</keyword>
<evidence type="ECO:0000313" key="3">
    <source>
        <dbReference type="Proteomes" id="UP000887566"/>
    </source>
</evidence>
<reference evidence="4" key="1">
    <citation type="submission" date="2022-11" db="UniProtKB">
        <authorList>
            <consortium name="WormBaseParasite"/>
        </authorList>
    </citation>
    <scope>IDENTIFICATION</scope>
</reference>
<organism evidence="3 4">
    <name type="scientific">Plectus sambesii</name>
    <dbReference type="NCBI Taxonomy" id="2011161"/>
    <lineage>
        <taxon>Eukaryota</taxon>
        <taxon>Metazoa</taxon>
        <taxon>Ecdysozoa</taxon>
        <taxon>Nematoda</taxon>
        <taxon>Chromadorea</taxon>
        <taxon>Plectida</taxon>
        <taxon>Plectina</taxon>
        <taxon>Plectoidea</taxon>
        <taxon>Plectidae</taxon>
        <taxon>Plectus</taxon>
    </lineage>
</organism>
<accession>A0A914VEP6</accession>
<feature type="compositionally biased region" description="Acidic residues" evidence="1">
    <location>
        <begin position="174"/>
        <end position="183"/>
    </location>
</feature>
<evidence type="ECO:0000256" key="2">
    <source>
        <dbReference type="SAM" id="Phobius"/>
    </source>
</evidence>
<dbReference type="Proteomes" id="UP000887566">
    <property type="component" value="Unplaced"/>
</dbReference>
<feature type="transmembrane region" description="Helical" evidence="2">
    <location>
        <begin position="191"/>
        <end position="213"/>
    </location>
</feature>
<keyword evidence="2" id="KW-0472">Membrane</keyword>
<evidence type="ECO:0000313" key="4">
    <source>
        <dbReference type="WBParaSite" id="PSAMB.scaffold18620size910.g37632.t1"/>
    </source>
</evidence>